<dbReference type="Proteomes" id="UP000053664">
    <property type="component" value="Unassembled WGS sequence"/>
</dbReference>
<feature type="compositionally biased region" description="Low complexity" evidence="1">
    <location>
        <begin position="42"/>
        <end position="51"/>
    </location>
</feature>
<reference evidence="3 4" key="1">
    <citation type="journal article" date="2013" name="Plant Cell">
        <title>The transition from a phytopathogenic smut ancestor to an anamorphic biocontrol agent deciphered by comparative whole-genome analysis.</title>
        <authorList>
            <person name="Lefebvre F."/>
            <person name="Joly D.L."/>
            <person name="Labbe C."/>
            <person name="Teichmann B."/>
            <person name="Linning R."/>
            <person name="Belzile F."/>
            <person name="Bakkeren G."/>
            <person name="Belanger R.R."/>
        </authorList>
    </citation>
    <scope>NUCLEOTIDE SEQUENCE [LARGE SCALE GENOMIC DNA]</scope>
    <source>
        <strain evidence="3 4">PF-1</strain>
    </source>
</reference>
<dbReference type="HOGENOM" id="CLU_023751_4_0_1"/>
<dbReference type="Gene3D" id="3.40.50.1820">
    <property type="entry name" value="alpha/beta hydrolase"/>
    <property type="match status" value="1"/>
</dbReference>
<evidence type="ECO:0000313" key="4">
    <source>
        <dbReference type="Proteomes" id="UP000053664"/>
    </source>
</evidence>
<dbReference type="KEGG" id="pfp:PFL1_04266"/>
<dbReference type="EMBL" id="KE361635">
    <property type="protein sequence ID" value="EPQ28440.1"/>
    <property type="molecule type" value="Genomic_DNA"/>
</dbReference>
<protein>
    <recommendedName>
        <fullName evidence="5">AB hydrolase-1 domain-containing protein</fullName>
    </recommendedName>
</protein>
<dbReference type="RefSeq" id="XP_007879980.1">
    <property type="nucleotide sequence ID" value="XM_007881789.1"/>
</dbReference>
<dbReference type="eggNOG" id="ENOG502T410">
    <property type="taxonomic scope" value="Eukaryota"/>
</dbReference>
<keyword evidence="2" id="KW-0732">Signal</keyword>
<evidence type="ECO:0000256" key="2">
    <source>
        <dbReference type="SAM" id="SignalP"/>
    </source>
</evidence>
<feature type="region of interest" description="Disordered" evidence="1">
    <location>
        <begin position="21"/>
        <end position="51"/>
    </location>
</feature>
<evidence type="ECO:0000313" key="3">
    <source>
        <dbReference type="EMBL" id="EPQ28440.1"/>
    </source>
</evidence>
<organism evidence="3 4">
    <name type="scientific">Pseudozyma flocculosa PF-1</name>
    <dbReference type="NCBI Taxonomy" id="1277687"/>
    <lineage>
        <taxon>Eukaryota</taxon>
        <taxon>Fungi</taxon>
        <taxon>Dikarya</taxon>
        <taxon>Basidiomycota</taxon>
        <taxon>Ustilaginomycotina</taxon>
        <taxon>Ustilaginomycetes</taxon>
        <taxon>Ustilaginales</taxon>
        <taxon>Ustilaginaceae</taxon>
        <taxon>Pseudozyma</taxon>
    </lineage>
</organism>
<feature type="chain" id="PRO_5001599555" description="AB hydrolase-1 domain-containing protein" evidence="2">
    <location>
        <begin position="20"/>
        <end position="494"/>
    </location>
</feature>
<evidence type="ECO:0008006" key="5">
    <source>
        <dbReference type="Google" id="ProtNLM"/>
    </source>
</evidence>
<dbReference type="PANTHER" id="PTHR35560">
    <property type="entry name" value="BLL0132 PROTEIN"/>
    <property type="match status" value="1"/>
</dbReference>
<dbReference type="PANTHER" id="PTHR35560:SF3">
    <property type="entry name" value="PEPTIDASE S9 PROLYL OLIGOPEPTIDASE CATALYTIC DOMAIN-CONTAINING PROTEIN"/>
    <property type="match status" value="1"/>
</dbReference>
<proteinExistence type="predicted"/>
<feature type="compositionally biased region" description="Low complexity" evidence="1">
    <location>
        <begin position="21"/>
        <end position="31"/>
    </location>
</feature>
<feature type="signal peptide" evidence="2">
    <location>
        <begin position="1"/>
        <end position="19"/>
    </location>
</feature>
<evidence type="ECO:0000256" key="1">
    <source>
        <dbReference type="SAM" id="MobiDB-lite"/>
    </source>
</evidence>
<dbReference type="InterPro" id="IPR029058">
    <property type="entry name" value="AB_hydrolase_fold"/>
</dbReference>
<dbReference type="AlphaFoldDB" id="A0A061H8U1"/>
<accession>A0A061H8U1</accession>
<name>A0A061H8U1_9BASI</name>
<dbReference type="SUPFAM" id="SSF53474">
    <property type="entry name" value="alpha/beta-Hydrolases"/>
    <property type="match status" value="1"/>
</dbReference>
<dbReference type="OrthoDB" id="5985073at2759"/>
<dbReference type="GeneID" id="19318372"/>
<gene>
    <name evidence="3" type="ORF">PFL1_04266</name>
</gene>
<sequence>MRLACTLLGGLAATALAAASPSSAHPSAPLGRPVHLERRQDQQQQPASQAQQEALYQQAMTDPVGAAKVARALPFIAGQFATGDLYKYNVAGDGQLPWNSGVYYQPEATVNGSVDGGWQALPEIPDFQLNRTWTVKDGAIMPFYQTANYDPKQIKRAVLVMPGKPRDCWKYTSMMQNALSVEAANSTSGVTNSSVLILGPCWMNSDDQKAGAVQPNELYWYGSQWQRGELSRGPGSASISTYRVLDGFLDMLFDKDQFPALNRVVLAGHSMGAQMVQRYAMLKKSRPYDANVAYWVGNPGSYAWPSSERTYANSSCADVDTWPYGVGGDTKQLPAYARSDVEANKDAVVATYRSRHVHYSLGLLDNGQGDTSCQAATQGANHLERGCDIVTTLGDMAGGFPSNHTLNLMPNVSHQDYEMMSYNISLYRLFADGLDTQEGYTAAAKGAGSRSTGAGGKGGSSSAAAAARMDVASLQAGLALGAGLAAVAGVLTAL</sequence>